<feature type="domain" description="Outer membrane channel protein CpnT-like N-terminal" evidence="2">
    <location>
        <begin position="1"/>
        <end position="142"/>
    </location>
</feature>
<gene>
    <name evidence="3" type="ORF">IW245_002067</name>
</gene>
<organism evidence="3 4">
    <name type="scientific">Longispora fulva</name>
    <dbReference type="NCBI Taxonomy" id="619741"/>
    <lineage>
        <taxon>Bacteria</taxon>
        <taxon>Bacillati</taxon>
        <taxon>Actinomycetota</taxon>
        <taxon>Actinomycetes</taxon>
        <taxon>Micromonosporales</taxon>
        <taxon>Micromonosporaceae</taxon>
        <taxon>Longispora</taxon>
    </lineage>
</organism>
<dbReference type="Proteomes" id="UP000622552">
    <property type="component" value="Unassembled WGS sequence"/>
</dbReference>
<comment type="caution">
    <text evidence="3">The sequence shown here is derived from an EMBL/GenBank/DDBJ whole genome shotgun (WGS) entry which is preliminary data.</text>
</comment>
<evidence type="ECO:0000259" key="2">
    <source>
        <dbReference type="Pfam" id="PF25547"/>
    </source>
</evidence>
<feature type="compositionally biased region" description="Basic and acidic residues" evidence="1">
    <location>
        <begin position="255"/>
        <end position="268"/>
    </location>
</feature>
<evidence type="ECO:0000313" key="4">
    <source>
        <dbReference type="Proteomes" id="UP000622552"/>
    </source>
</evidence>
<name>A0A8J7G8X2_9ACTN</name>
<proteinExistence type="predicted"/>
<reference evidence="3" key="1">
    <citation type="submission" date="2020-11" db="EMBL/GenBank/DDBJ databases">
        <title>Sequencing the genomes of 1000 actinobacteria strains.</title>
        <authorList>
            <person name="Klenk H.-P."/>
        </authorList>
    </citation>
    <scope>NUCLEOTIDE SEQUENCE</scope>
    <source>
        <strain evidence="3">DSM 45356</strain>
    </source>
</reference>
<dbReference type="AlphaFoldDB" id="A0A8J7G8X2"/>
<dbReference type="RefSeq" id="WP_197002929.1">
    <property type="nucleotide sequence ID" value="NZ_BONS01000002.1"/>
</dbReference>
<dbReference type="InterPro" id="IPR057746">
    <property type="entry name" value="CpnT-like_N"/>
</dbReference>
<dbReference type="Pfam" id="PF25547">
    <property type="entry name" value="WXG100_2"/>
    <property type="match status" value="1"/>
</dbReference>
<protein>
    <recommendedName>
        <fullName evidence="2">Outer membrane channel protein CpnT-like N-terminal domain-containing protein</fullName>
    </recommendedName>
</protein>
<keyword evidence="4" id="KW-1185">Reference proteome</keyword>
<accession>A0A8J7G8X2</accession>
<sequence length="357" mass="36836">MIVEPSSPLWHAVKAFHDSWPPDNEEHAQRLSQVLGGFGDMVLDASDDLIADARATGEAWHDEAGAVLVDRITANAGQWVKVDGRAQALSSVAARYATVIVTVKRIITNTIAHNDEAYLRLLHGPNPGPSLARDLARGIADALWQIVSGERPAHGGVGDFLSGVGAALANGVGHAVNGLASIGNAMLHHPLDTASMVGGIALATLGAGGEVGGVALDLTGAGAVVGVPANIASAGVIAAGVGTAAAGAGDILSHASRDDRVEPMRTDHQGSGGESTAARDIHGKLRISEREIDVNEVKQDGDLYVQDDGQMVRVLDRGGGRSDVVIYDPGNPSGEPTTVINMSNSSVARRVDQGRWE</sequence>
<dbReference type="EMBL" id="JADOUF010000001">
    <property type="protein sequence ID" value="MBG6135873.1"/>
    <property type="molecule type" value="Genomic_DNA"/>
</dbReference>
<evidence type="ECO:0000256" key="1">
    <source>
        <dbReference type="SAM" id="MobiDB-lite"/>
    </source>
</evidence>
<feature type="region of interest" description="Disordered" evidence="1">
    <location>
        <begin position="254"/>
        <end position="277"/>
    </location>
</feature>
<evidence type="ECO:0000313" key="3">
    <source>
        <dbReference type="EMBL" id="MBG6135873.1"/>
    </source>
</evidence>